<sequence>MIVLVTGASGGIGASVVHRFVSEGHQVIAAARSGDALQALAQQYPGKVLPVTLNVGDNAAVNVALAALPPEWQAIDVLVNNAGLALGLEPAQRADLDEWEQMVDINIKGLLYVTRAVLPGLVERNRGLVVNLGSVAGRWPYPGGNVYGATKAFVRQFSLNLRADLAGTRVRVTDVEPGMVGGTAFSNVRFNGDDARAAKVYEGTEPLMPDDIADAIYWIASRPDRVNVNTIEIMPVRQSFSALAVDRDRK</sequence>
<dbReference type="OrthoDB" id="6823797at2"/>
<comment type="similarity">
    <text evidence="1 3">Belongs to the short-chain dehydrogenases/reductases (SDR) family.</text>
</comment>
<dbReference type="EC" id="1.1.1.-" evidence="4"/>
<dbReference type="PANTHER" id="PTHR42901:SF1">
    <property type="entry name" value="ALCOHOL DEHYDROGENASE"/>
    <property type="match status" value="1"/>
</dbReference>
<dbReference type="SUPFAM" id="SSF51735">
    <property type="entry name" value="NAD(P)-binding Rossmann-fold domains"/>
    <property type="match status" value="1"/>
</dbReference>
<evidence type="ECO:0000256" key="2">
    <source>
        <dbReference type="ARBA" id="ARBA00023002"/>
    </source>
</evidence>
<dbReference type="FunFam" id="3.40.50.720:FF:000047">
    <property type="entry name" value="NADP-dependent L-serine/L-allo-threonine dehydrogenase"/>
    <property type="match status" value="1"/>
</dbReference>
<dbReference type="Proteomes" id="UP000037939">
    <property type="component" value="Unassembled WGS sequence"/>
</dbReference>
<comment type="caution">
    <text evidence="4">The sequence shown here is derived from an EMBL/GenBank/DDBJ whole genome shotgun (WGS) entry which is preliminary data.</text>
</comment>
<dbReference type="RefSeq" id="WP_053936459.1">
    <property type="nucleotide sequence ID" value="NZ_LAQT01000002.1"/>
</dbReference>
<protein>
    <submittedName>
        <fullName evidence="4">NADP-dependent 3-hydroxy acid dehydrogenase YdfG</fullName>
        <ecNumber evidence="4">1.1.1.-</ecNumber>
    </submittedName>
</protein>
<evidence type="ECO:0000256" key="1">
    <source>
        <dbReference type="ARBA" id="ARBA00006484"/>
    </source>
</evidence>
<dbReference type="PANTHER" id="PTHR42901">
    <property type="entry name" value="ALCOHOL DEHYDROGENASE"/>
    <property type="match status" value="1"/>
</dbReference>
<evidence type="ECO:0000313" key="5">
    <source>
        <dbReference type="Proteomes" id="UP000037939"/>
    </source>
</evidence>
<dbReference type="Pfam" id="PF00106">
    <property type="entry name" value="adh_short"/>
    <property type="match status" value="1"/>
</dbReference>
<proteinExistence type="inferred from homology"/>
<dbReference type="AlphaFoldDB" id="A0A0N0XKG5"/>
<evidence type="ECO:0000313" key="4">
    <source>
        <dbReference type="EMBL" id="KPC54677.1"/>
    </source>
</evidence>
<keyword evidence="2 4" id="KW-0560">Oxidoreductase</keyword>
<dbReference type="Gene3D" id="3.40.50.720">
    <property type="entry name" value="NAD(P)-binding Rossmann-like Domain"/>
    <property type="match status" value="1"/>
</dbReference>
<dbReference type="PRINTS" id="PR00080">
    <property type="entry name" value="SDRFAMILY"/>
</dbReference>
<dbReference type="GO" id="GO:0016616">
    <property type="term" value="F:oxidoreductase activity, acting on the CH-OH group of donors, NAD or NADP as acceptor"/>
    <property type="evidence" value="ECO:0007669"/>
    <property type="project" value="UniProtKB-ARBA"/>
</dbReference>
<organism evidence="4 5">
    <name type="scientific">Amantichitinum ursilacus</name>
    <dbReference type="NCBI Taxonomy" id="857265"/>
    <lineage>
        <taxon>Bacteria</taxon>
        <taxon>Pseudomonadati</taxon>
        <taxon>Pseudomonadota</taxon>
        <taxon>Betaproteobacteria</taxon>
        <taxon>Neisseriales</taxon>
        <taxon>Chitinibacteraceae</taxon>
        <taxon>Amantichitinum</taxon>
    </lineage>
</organism>
<dbReference type="InterPro" id="IPR020904">
    <property type="entry name" value="Sc_DH/Rdtase_CS"/>
</dbReference>
<name>A0A0N0XKG5_9NEIS</name>
<dbReference type="PATRIC" id="fig|857265.3.peg.790"/>
<reference evidence="4 5" key="1">
    <citation type="submission" date="2015-07" db="EMBL/GenBank/DDBJ databases">
        <title>Draft genome sequence of the Amantichitinum ursilacus IGB-41, a new chitin-degrading bacterium.</title>
        <authorList>
            <person name="Kirstahler P."/>
            <person name="Guenther M."/>
            <person name="Grumaz C."/>
            <person name="Rupp S."/>
            <person name="Zibek S."/>
            <person name="Sohn K."/>
        </authorList>
    </citation>
    <scope>NUCLEOTIDE SEQUENCE [LARGE SCALE GENOMIC DNA]</scope>
    <source>
        <strain evidence="4 5">IGB-41</strain>
    </source>
</reference>
<dbReference type="InterPro" id="IPR002347">
    <property type="entry name" value="SDR_fam"/>
</dbReference>
<accession>A0A0N0XKG5</accession>
<dbReference type="STRING" id="857265.WG78_03860"/>
<dbReference type="EMBL" id="LAQT01000002">
    <property type="protein sequence ID" value="KPC54677.1"/>
    <property type="molecule type" value="Genomic_DNA"/>
</dbReference>
<dbReference type="PRINTS" id="PR00081">
    <property type="entry name" value="GDHRDH"/>
</dbReference>
<gene>
    <name evidence="4" type="primary">ydfG_3</name>
    <name evidence="4" type="ORF">WG78_03860</name>
</gene>
<evidence type="ECO:0000256" key="3">
    <source>
        <dbReference type="RuleBase" id="RU000363"/>
    </source>
</evidence>
<keyword evidence="5" id="KW-1185">Reference proteome</keyword>
<dbReference type="InterPro" id="IPR036291">
    <property type="entry name" value="NAD(P)-bd_dom_sf"/>
</dbReference>
<dbReference type="PROSITE" id="PS00061">
    <property type="entry name" value="ADH_SHORT"/>
    <property type="match status" value="1"/>
</dbReference>